<protein>
    <submittedName>
        <fullName evidence="1">Uncharacterized protein</fullName>
    </submittedName>
</protein>
<feature type="non-terminal residue" evidence="1">
    <location>
        <position position="49"/>
    </location>
</feature>
<evidence type="ECO:0000313" key="2">
    <source>
        <dbReference type="Proteomes" id="UP001162483"/>
    </source>
</evidence>
<proteinExistence type="predicted"/>
<sequence length="49" mass="5421">MSPLECPLRSGVHIRVPPYIRCPHQSVPFHQMSSSEGLLTSDVPIRAPP</sequence>
<accession>A0ABN9C705</accession>
<name>A0ABN9C705_9NEOB</name>
<gene>
    <name evidence="1" type="ORF">SPARVUS_LOCUS4459572</name>
</gene>
<reference evidence="1" key="1">
    <citation type="submission" date="2023-05" db="EMBL/GenBank/DDBJ databases">
        <authorList>
            <person name="Stuckert A."/>
        </authorList>
    </citation>
    <scope>NUCLEOTIDE SEQUENCE</scope>
</reference>
<keyword evidence="2" id="KW-1185">Reference proteome</keyword>
<dbReference type="Proteomes" id="UP001162483">
    <property type="component" value="Unassembled WGS sequence"/>
</dbReference>
<dbReference type="EMBL" id="CATNWA010008290">
    <property type="protein sequence ID" value="CAI9555819.1"/>
    <property type="molecule type" value="Genomic_DNA"/>
</dbReference>
<comment type="caution">
    <text evidence="1">The sequence shown here is derived from an EMBL/GenBank/DDBJ whole genome shotgun (WGS) entry which is preliminary data.</text>
</comment>
<organism evidence="1 2">
    <name type="scientific">Staurois parvus</name>
    <dbReference type="NCBI Taxonomy" id="386267"/>
    <lineage>
        <taxon>Eukaryota</taxon>
        <taxon>Metazoa</taxon>
        <taxon>Chordata</taxon>
        <taxon>Craniata</taxon>
        <taxon>Vertebrata</taxon>
        <taxon>Euteleostomi</taxon>
        <taxon>Amphibia</taxon>
        <taxon>Batrachia</taxon>
        <taxon>Anura</taxon>
        <taxon>Neobatrachia</taxon>
        <taxon>Ranoidea</taxon>
        <taxon>Ranidae</taxon>
        <taxon>Staurois</taxon>
    </lineage>
</organism>
<evidence type="ECO:0000313" key="1">
    <source>
        <dbReference type="EMBL" id="CAI9555819.1"/>
    </source>
</evidence>